<feature type="compositionally biased region" description="Low complexity" evidence="5">
    <location>
        <begin position="196"/>
        <end position="213"/>
    </location>
</feature>
<comment type="similarity">
    <text evidence="1">Belongs to the peptidase C48 family.</text>
</comment>
<evidence type="ECO:0000256" key="1">
    <source>
        <dbReference type="ARBA" id="ARBA00005234"/>
    </source>
</evidence>
<feature type="compositionally biased region" description="Polar residues" evidence="5">
    <location>
        <begin position="224"/>
        <end position="235"/>
    </location>
</feature>
<dbReference type="Gene3D" id="3.40.395.10">
    <property type="entry name" value="Adenoviral Proteinase, Chain A"/>
    <property type="match status" value="1"/>
</dbReference>
<accession>A0ABD3D8Y1</accession>
<feature type="compositionally biased region" description="Pro residues" evidence="5">
    <location>
        <begin position="175"/>
        <end position="195"/>
    </location>
</feature>
<dbReference type="GO" id="GO:0006508">
    <property type="term" value="P:proteolysis"/>
    <property type="evidence" value="ECO:0007669"/>
    <property type="project" value="UniProtKB-KW"/>
</dbReference>
<comment type="caution">
    <text evidence="7">The sequence shown here is derived from an EMBL/GenBank/DDBJ whole genome shotgun (WGS) entry which is preliminary data.</text>
</comment>
<reference evidence="8" key="1">
    <citation type="journal article" date="2024" name="IScience">
        <title>Strigolactones Initiate the Formation of Haustorium-like Structures in Castilleja.</title>
        <authorList>
            <person name="Buerger M."/>
            <person name="Peterson D."/>
            <person name="Chory J."/>
        </authorList>
    </citation>
    <scope>NUCLEOTIDE SEQUENCE [LARGE SCALE GENOMIC DNA]</scope>
</reference>
<dbReference type="InterPro" id="IPR003653">
    <property type="entry name" value="Peptidase_C48_C"/>
</dbReference>
<gene>
    <name evidence="7" type="ORF">CASFOL_017680</name>
</gene>
<evidence type="ECO:0000313" key="8">
    <source>
        <dbReference type="Proteomes" id="UP001632038"/>
    </source>
</evidence>
<evidence type="ECO:0000256" key="2">
    <source>
        <dbReference type="ARBA" id="ARBA00022670"/>
    </source>
</evidence>
<dbReference type="PROSITE" id="PS50600">
    <property type="entry name" value="ULP_PROTEASE"/>
    <property type="match status" value="1"/>
</dbReference>
<feature type="coiled-coil region" evidence="4">
    <location>
        <begin position="93"/>
        <end position="149"/>
    </location>
</feature>
<evidence type="ECO:0000313" key="7">
    <source>
        <dbReference type="EMBL" id="KAL3638309.1"/>
    </source>
</evidence>
<dbReference type="Proteomes" id="UP001632038">
    <property type="component" value="Unassembled WGS sequence"/>
</dbReference>
<keyword evidence="8" id="KW-1185">Reference proteome</keyword>
<keyword evidence="3" id="KW-0378">Hydrolase</keyword>
<evidence type="ECO:0000256" key="3">
    <source>
        <dbReference type="ARBA" id="ARBA00022801"/>
    </source>
</evidence>
<dbReference type="AlphaFoldDB" id="A0ABD3D8Y1"/>
<dbReference type="GO" id="GO:0008233">
    <property type="term" value="F:peptidase activity"/>
    <property type="evidence" value="ECO:0007669"/>
    <property type="project" value="UniProtKB-KW"/>
</dbReference>
<feature type="domain" description="Ubiquitin-like protease family profile" evidence="6">
    <location>
        <begin position="303"/>
        <end position="591"/>
    </location>
</feature>
<keyword evidence="4" id="KW-0175">Coiled coil</keyword>
<evidence type="ECO:0000259" key="6">
    <source>
        <dbReference type="PROSITE" id="PS50600"/>
    </source>
</evidence>
<name>A0ABD3D8Y1_9LAMI</name>
<dbReference type="InterPro" id="IPR038765">
    <property type="entry name" value="Papain-like_cys_pep_sf"/>
</dbReference>
<evidence type="ECO:0000256" key="5">
    <source>
        <dbReference type="SAM" id="MobiDB-lite"/>
    </source>
</evidence>
<evidence type="ECO:0000256" key="4">
    <source>
        <dbReference type="SAM" id="Coils"/>
    </source>
</evidence>
<dbReference type="SUPFAM" id="SSF54001">
    <property type="entry name" value="Cysteine proteinases"/>
    <property type="match status" value="1"/>
</dbReference>
<keyword evidence="2" id="KW-0645">Protease</keyword>
<dbReference type="Pfam" id="PF02902">
    <property type="entry name" value="Peptidase_C48"/>
    <property type="match status" value="1"/>
</dbReference>
<feature type="region of interest" description="Disordered" evidence="5">
    <location>
        <begin position="157"/>
        <end position="251"/>
    </location>
</feature>
<proteinExistence type="inferred from homology"/>
<protein>
    <recommendedName>
        <fullName evidence="6">Ubiquitin-like protease family profile domain-containing protein</fullName>
    </recommendedName>
</protein>
<dbReference type="EMBL" id="JAVIJP010000019">
    <property type="protein sequence ID" value="KAL3638309.1"/>
    <property type="molecule type" value="Genomic_DNA"/>
</dbReference>
<feature type="compositionally biased region" description="Polar residues" evidence="5">
    <location>
        <begin position="163"/>
        <end position="174"/>
    </location>
</feature>
<organism evidence="7 8">
    <name type="scientific">Castilleja foliolosa</name>
    <dbReference type="NCBI Taxonomy" id="1961234"/>
    <lineage>
        <taxon>Eukaryota</taxon>
        <taxon>Viridiplantae</taxon>
        <taxon>Streptophyta</taxon>
        <taxon>Embryophyta</taxon>
        <taxon>Tracheophyta</taxon>
        <taxon>Spermatophyta</taxon>
        <taxon>Magnoliopsida</taxon>
        <taxon>eudicotyledons</taxon>
        <taxon>Gunneridae</taxon>
        <taxon>Pentapetalae</taxon>
        <taxon>asterids</taxon>
        <taxon>lamiids</taxon>
        <taxon>Lamiales</taxon>
        <taxon>Orobanchaceae</taxon>
        <taxon>Pedicularideae</taxon>
        <taxon>Castillejinae</taxon>
        <taxon>Castilleja</taxon>
    </lineage>
</organism>
<sequence>MTKHKCDIQCHEKLEPTEQELIDYTWWPHVDDDVRSSVKYIHKESNAKKTQIKRTLEQSSVPAQCQGDDSITAEEVRPQKRARTTESPNVDSFELLTRILEGVRQENELLEQRLVREIREIAERASRKSDDLRSEIEKLKKTVEELQRHSNYVPFEENVLNFEPSSPTGRGRQSQPPPPKTKTSSPPPVINPPSPSAQTTAQTTTQTTAQITTKKTEQTKMGNIAQSTALKTQKAQGRPPERKTPPPPPSADDLYVPFDGNFIDDIEAFADKTDYVRLRGEGEPEFTPIERLHIKISKYHTPIKVRRVTVKKAKANNKFITIRRVVRPPKDSEFDTYMNSTHMKAYIAYLESGSKENEIVELTCVNMKMPNISKKLKILRFKWMYSTIDSYLRILHLNPEFLGCHPEAREKYLIYPSIFCTFLTAASESMYHNNKASAISGEDKGKMEKLNPENDAVKILLDLLQGKPVELIESWGQLVPITAVDKIYVVWLAHEHFYPLVIDLVRCEVWLIDSLANQANEVKRFSRYEVTMCLRRILPALLQLTGFYDVRKDLKPVNREWDLRFADKDQCFEQTDGKSCGPFSCKMMEVLVTRRQLPNITEKNMKYIRRGIAERIFSFSKPVPKETS</sequence>